<keyword evidence="2" id="KW-1185">Reference proteome</keyword>
<accession>A0ABP9NVJ5</accession>
<organism evidence="1 2">
    <name type="scientific">Prosthecobacter algae</name>
    <dbReference type="NCBI Taxonomy" id="1144682"/>
    <lineage>
        <taxon>Bacteria</taxon>
        <taxon>Pseudomonadati</taxon>
        <taxon>Verrucomicrobiota</taxon>
        <taxon>Verrucomicrobiia</taxon>
        <taxon>Verrucomicrobiales</taxon>
        <taxon>Verrucomicrobiaceae</taxon>
        <taxon>Prosthecobacter</taxon>
    </lineage>
</organism>
<protein>
    <submittedName>
        <fullName evidence="1">Uncharacterized protein</fullName>
    </submittedName>
</protein>
<evidence type="ECO:0000313" key="2">
    <source>
        <dbReference type="Proteomes" id="UP001499852"/>
    </source>
</evidence>
<evidence type="ECO:0000313" key="1">
    <source>
        <dbReference type="EMBL" id="GAA5134380.1"/>
    </source>
</evidence>
<dbReference type="Proteomes" id="UP001499852">
    <property type="component" value="Unassembled WGS sequence"/>
</dbReference>
<dbReference type="EMBL" id="BAABIA010000001">
    <property type="protein sequence ID" value="GAA5134380.1"/>
    <property type="molecule type" value="Genomic_DNA"/>
</dbReference>
<name>A0ABP9NVJ5_9BACT</name>
<reference evidence="2" key="1">
    <citation type="journal article" date="2019" name="Int. J. Syst. Evol. Microbiol.">
        <title>The Global Catalogue of Microorganisms (GCM) 10K type strain sequencing project: providing services to taxonomists for standard genome sequencing and annotation.</title>
        <authorList>
            <consortium name="The Broad Institute Genomics Platform"/>
            <consortium name="The Broad Institute Genome Sequencing Center for Infectious Disease"/>
            <person name="Wu L."/>
            <person name="Ma J."/>
        </authorList>
    </citation>
    <scope>NUCLEOTIDE SEQUENCE [LARGE SCALE GENOMIC DNA]</scope>
    <source>
        <strain evidence="2">JCM 18053</strain>
    </source>
</reference>
<proteinExistence type="predicted"/>
<comment type="caution">
    <text evidence="1">The sequence shown here is derived from an EMBL/GenBank/DDBJ whole genome shotgun (WGS) entry which is preliminary data.</text>
</comment>
<sequence length="54" mass="5750">MGKNTSPVRLDLSLALSEDMEGNVLVTRALNLVVVVTSLVADSPEAIKNMPPRS</sequence>
<gene>
    <name evidence="1" type="ORF">GCM10023213_05980</name>
</gene>